<accession>A0A5M3XRU4</accession>
<organism evidence="1 2">
    <name type="scientific">Acrocarpospora pleiomorpha</name>
    <dbReference type="NCBI Taxonomy" id="90975"/>
    <lineage>
        <taxon>Bacteria</taxon>
        <taxon>Bacillati</taxon>
        <taxon>Actinomycetota</taxon>
        <taxon>Actinomycetes</taxon>
        <taxon>Streptosporangiales</taxon>
        <taxon>Streptosporangiaceae</taxon>
        <taxon>Acrocarpospora</taxon>
    </lineage>
</organism>
<gene>
    <name evidence="1" type="ORF">Aple_068630</name>
</gene>
<dbReference type="EMBL" id="BLAF01000047">
    <property type="protein sequence ID" value="GES23964.1"/>
    <property type="molecule type" value="Genomic_DNA"/>
</dbReference>
<dbReference type="RefSeq" id="WP_155348829.1">
    <property type="nucleotide sequence ID" value="NZ_BAAAHM010000024.1"/>
</dbReference>
<evidence type="ECO:0000313" key="2">
    <source>
        <dbReference type="Proteomes" id="UP000377595"/>
    </source>
</evidence>
<protein>
    <submittedName>
        <fullName evidence="1">Uncharacterized protein</fullName>
    </submittedName>
</protein>
<keyword evidence="2" id="KW-1185">Reference proteome</keyword>
<reference evidence="1 2" key="1">
    <citation type="submission" date="2019-10" db="EMBL/GenBank/DDBJ databases">
        <title>Whole genome shotgun sequence of Acrocarpospora pleiomorpha NBRC 16267.</title>
        <authorList>
            <person name="Ichikawa N."/>
            <person name="Kimura A."/>
            <person name="Kitahashi Y."/>
            <person name="Komaki H."/>
            <person name="Oguchi A."/>
        </authorList>
    </citation>
    <scope>NUCLEOTIDE SEQUENCE [LARGE SCALE GENOMIC DNA]</scope>
    <source>
        <strain evidence="1 2">NBRC 16267</strain>
    </source>
</reference>
<comment type="caution">
    <text evidence="1">The sequence shown here is derived from an EMBL/GenBank/DDBJ whole genome shotgun (WGS) entry which is preliminary data.</text>
</comment>
<dbReference type="AlphaFoldDB" id="A0A5M3XRU4"/>
<name>A0A5M3XRU4_9ACTN</name>
<proteinExistence type="predicted"/>
<dbReference type="Proteomes" id="UP000377595">
    <property type="component" value="Unassembled WGS sequence"/>
</dbReference>
<dbReference type="OrthoDB" id="2648199at2"/>
<sequence>MAYADWLAIYDRSYEDPPSTNIAECPDCGARELRLAFVQDTWNPERGVPRFWCGSCLTGIFFCGFTMPENATVVSAAEIPNFRIISPDD</sequence>
<evidence type="ECO:0000313" key="1">
    <source>
        <dbReference type="EMBL" id="GES23964.1"/>
    </source>
</evidence>